<protein>
    <submittedName>
        <fullName evidence="2">Uncharacterized protein</fullName>
    </submittedName>
</protein>
<dbReference type="EMBL" id="VXIT01000008">
    <property type="protein sequence ID" value="KAA6410850.1"/>
    <property type="molecule type" value="Genomic_DNA"/>
</dbReference>
<comment type="caution">
    <text evidence="2">The sequence shown here is derived from an EMBL/GenBank/DDBJ whole genome shotgun (WGS) entry which is preliminary data.</text>
</comment>
<dbReference type="AlphaFoldDB" id="A0A5M8PPJ9"/>
<evidence type="ECO:0000313" key="3">
    <source>
        <dbReference type="Proteomes" id="UP000324767"/>
    </source>
</evidence>
<dbReference type="Proteomes" id="UP000324767">
    <property type="component" value="Unassembled WGS sequence"/>
</dbReference>
<reference evidence="2 3" key="1">
    <citation type="submission" date="2019-09" db="EMBL/GenBank/DDBJ databases">
        <title>The hologenome of the rock-dwelling lichen Lasallia pustulata.</title>
        <authorList>
            <person name="Greshake Tzovaras B."/>
            <person name="Segers F."/>
            <person name="Bicker A."/>
            <person name="Dal Grande F."/>
            <person name="Otte J."/>
            <person name="Hankeln T."/>
            <person name="Schmitt I."/>
            <person name="Ebersberger I."/>
        </authorList>
    </citation>
    <scope>NUCLEOTIDE SEQUENCE [LARGE SCALE GENOMIC DNA]</scope>
    <source>
        <strain evidence="2">A1-1</strain>
    </source>
</reference>
<evidence type="ECO:0000313" key="2">
    <source>
        <dbReference type="EMBL" id="KAA6410850.1"/>
    </source>
</evidence>
<feature type="region of interest" description="Disordered" evidence="1">
    <location>
        <begin position="30"/>
        <end position="105"/>
    </location>
</feature>
<name>A0A5M8PPJ9_9LECA</name>
<accession>A0A5M8PPJ9</accession>
<proteinExistence type="predicted"/>
<gene>
    <name evidence="2" type="ORF">FRX48_05160</name>
</gene>
<sequence length="138" mass="15822">MSGDVATQSNQRQRVLACYNCTLNIWTEQPEHNSTQSHKPQAHIQEQEKSIPTTIKLPQTKRWGDTKAEEMASALENQDQGEQDQDVTMFDYGDATPSKNPNLAKGLFLSKNQTRLMYQKHNARERRLDAREHNKTPA</sequence>
<feature type="compositionally biased region" description="Polar residues" evidence="1">
    <location>
        <begin position="30"/>
        <end position="39"/>
    </location>
</feature>
<evidence type="ECO:0000256" key="1">
    <source>
        <dbReference type="SAM" id="MobiDB-lite"/>
    </source>
</evidence>
<organism evidence="2 3">
    <name type="scientific">Lasallia pustulata</name>
    <dbReference type="NCBI Taxonomy" id="136370"/>
    <lineage>
        <taxon>Eukaryota</taxon>
        <taxon>Fungi</taxon>
        <taxon>Dikarya</taxon>
        <taxon>Ascomycota</taxon>
        <taxon>Pezizomycotina</taxon>
        <taxon>Lecanoromycetes</taxon>
        <taxon>OSLEUM clade</taxon>
        <taxon>Umbilicariomycetidae</taxon>
        <taxon>Umbilicariales</taxon>
        <taxon>Umbilicariaceae</taxon>
        <taxon>Lasallia</taxon>
    </lineage>
</organism>